<keyword evidence="5" id="KW-0662">Pyridine nucleotide biosynthesis</keyword>
<dbReference type="InterPro" id="IPR027277">
    <property type="entry name" value="NadC/ModD"/>
</dbReference>
<protein>
    <recommendedName>
        <fullName evidence="4">nicotinate-nucleotide diphosphorylase (carboxylating)</fullName>
        <ecNumber evidence="4">2.4.2.19</ecNumber>
    </recommendedName>
    <alternativeName>
        <fullName evidence="8">Quinolinate phosphoribosyltransferase [decarboxylating]</fullName>
    </alternativeName>
</protein>
<dbReference type="Pfam" id="PF02749">
    <property type="entry name" value="QRPTase_N"/>
    <property type="match status" value="1"/>
</dbReference>
<dbReference type="EMBL" id="CP103300">
    <property type="protein sequence ID" value="UYM17465.1"/>
    <property type="molecule type" value="Genomic_DNA"/>
</dbReference>
<dbReference type="InterPro" id="IPR022412">
    <property type="entry name" value="Quinolinate_PRibosylTrfase_N"/>
</dbReference>
<proteinExistence type="inferred from homology"/>
<name>A0ABY6GXF6_9GAMM</name>
<comment type="pathway">
    <text evidence="2">Cofactor biosynthesis; NAD(+) biosynthesis; nicotinate D-ribonucleotide from quinolinate: step 1/1.</text>
</comment>
<dbReference type="CDD" id="cd01572">
    <property type="entry name" value="QPRTase"/>
    <property type="match status" value="1"/>
</dbReference>
<dbReference type="GO" id="GO:0004514">
    <property type="term" value="F:nicotinate-nucleotide diphosphorylase (carboxylating) activity"/>
    <property type="evidence" value="ECO:0007669"/>
    <property type="project" value="UniProtKB-EC"/>
</dbReference>
<dbReference type="EC" id="2.4.2.19" evidence="4"/>
<accession>A0ABY6GXF6</accession>
<dbReference type="PANTHER" id="PTHR32179:SF3">
    <property type="entry name" value="NICOTINATE-NUCLEOTIDE PYROPHOSPHORYLASE [CARBOXYLATING]"/>
    <property type="match status" value="1"/>
</dbReference>
<keyword evidence="6 9" id="KW-0328">Glycosyltransferase</keyword>
<dbReference type="Gene3D" id="3.90.1170.20">
    <property type="entry name" value="Quinolinate phosphoribosyl transferase, N-terminal domain"/>
    <property type="match status" value="1"/>
</dbReference>
<evidence type="ECO:0000256" key="4">
    <source>
        <dbReference type="ARBA" id="ARBA00011944"/>
    </source>
</evidence>
<dbReference type="InterPro" id="IPR013785">
    <property type="entry name" value="Aldolase_TIM"/>
</dbReference>
<keyword evidence="7 9" id="KW-0808">Transferase</keyword>
<evidence type="ECO:0000259" key="11">
    <source>
        <dbReference type="Pfam" id="PF02749"/>
    </source>
</evidence>
<evidence type="ECO:0000313" key="12">
    <source>
        <dbReference type="EMBL" id="UYM17465.1"/>
    </source>
</evidence>
<gene>
    <name evidence="12" type="primary">nadC</name>
    <name evidence="12" type="ORF">NX720_05965</name>
</gene>
<feature type="domain" description="Quinolinate phosphoribosyl transferase N-terminal" evidence="11">
    <location>
        <begin position="26"/>
        <end position="110"/>
    </location>
</feature>
<dbReference type="Gene3D" id="3.20.20.70">
    <property type="entry name" value="Aldolase class I"/>
    <property type="match status" value="1"/>
</dbReference>
<evidence type="ECO:0000259" key="10">
    <source>
        <dbReference type="Pfam" id="PF01729"/>
    </source>
</evidence>
<evidence type="ECO:0000313" key="13">
    <source>
        <dbReference type="Proteomes" id="UP001163255"/>
    </source>
</evidence>
<dbReference type="InterPro" id="IPR004393">
    <property type="entry name" value="NadC"/>
</dbReference>
<evidence type="ECO:0000256" key="1">
    <source>
        <dbReference type="ARBA" id="ARBA00003237"/>
    </source>
</evidence>
<organism evidence="12 13">
    <name type="scientific">Endozoicomonas euniceicola</name>
    <dbReference type="NCBI Taxonomy" id="1234143"/>
    <lineage>
        <taxon>Bacteria</taxon>
        <taxon>Pseudomonadati</taxon>
        <taxon>Pseudomonadota</taxon>
        <taxon>Gammaproteobacteria</taxon>
        <taxon>Oceanospirillales</taxon>
        <taxon>Endozoicomonadaceae</taxon>
        <taxon>Endozoicomonas</taxon>
    </lineage>
</organism>
<keyword evidence="13" id="KW-1185">Reference proteome</keyword>
<evidence type="ECO:0000256" key="6">
    <source>
        <dbReference type="ARBA" id="ARBA00022676"/>
    </source>
</evidence>
<evidence type="ECO:0000256" key="9">
    <source>
        <dbReference type="PIRNR" id="PIRNR006250"/>
    </source>
</evidence>
<evidence type="ECO:0000256" key="8">
    <source>
        <dbReference type="ARBA" id="ARBA00033102"/>
    </source>
</evidence>
<dbReference type="SUPFAM" id="SSF54675">
    <property type="entry name" value="Nicotinate/Quinolinate PRTase N-terminal domain-like"/>
    <property type="match status" value="1"/>
</dbReference>
<dbReference type="PIRSF" id="PIRSF006250">
    <property type="entry name" value="NadC_ModD"/>
    <property type="match status" value="1"/>
</dbReference>
<dbReference type="SUPFAM" id="SSF51690">
    <property type="entry name" value="Nicotinate/Quinolinate PRTase C-terminal domain-like"/>
    <property type="match status" value="1"/>
</dbReference>
<dbReference type="NCBIfam" id="TIGR00078">
    <property type="entry name" value="nadC"/>
    <property type="match status" value="1"/>
</dbReference>
<dbReference type="PANTHER" id="PTHR32179">
    <property type="entry name" value="NICOTINATE-NUCLEOTIDE PYROPHOSPHORYLASE [CARBOXYLATING]"/>
    <property type="match status" value="1"/>
</dbReference>
<feature type="domain" description="Quinolinate phosphoribosyl transferase C-terminal" evidence="10">
    <location>
        <begin position="113"/>
        <end position="280"/>
    </location>
</feature>
<dbReference type="InterPro" id="IPR037128">
    <property type="entry name" value="Quinolinate_PRibosylTase_N_sf"/>
</dbReference>
<evidence type="ECO:0000256" key="2">
    <source>
        <dbReference type="ARBA" id="ARBA00004893"/>
    </source>
</evidence>
<sequence>MKTPELKDTVTINVQHALNEDIGTGDITAALIPEQQQAIARLICREQAVICGRPWFDEVFRQIDPDVTIEWHIEEGEQVAADQLLVTLTGSARSLLTGERAAMNFLQTLSGTATRCQHYLNLVEGTSVKLLDTRKTLPGLRLAQKYAVVQGGCHNHRTGLFDAFLIKENHIAACGGIRQSVAAAKATAPGKPVEVEVENLDEFHQARDAGADRIMLDNFSLDLLRETVELNKTLLGNRPELEASGNITEVTLPQVAATGVDFISIGALTKHCQALDLSMRLTETAG</sequence>
<reference evidence="12" key="1">
    <citation type="submission" date="2022-10" db="EMBL/GenBank/DDBJ databases">
        <title>Completed Genome Sequence of two octocoral isolated bacterium, Endozoicomonas euniceicola EF212T and Endozoicomonas gorgoniicola PS125T.</title>
        <authorList>
            <person name="Chiou Y.-J."/>
            <person name="Chen Y.-H."/>
        </authorList>
    </citation>
    <scope>NUCLEOTIDE SEQUENCE</scope>
    <source>
        <strain evidence="12">EF212</strain>
    </source>
</reference>
<dbReference type="Proteomes" id="UP001163255">
    <property type="component" value="Chromosome"/>
</dbReference>
<dbReference type="Pfam" id="PF01729">
    <property type="entry name" value="QRPTase_C"/>
    <property type="match status" value="1"/>
</dbReference>
<evidence type="ECO:0000256" key="5">
    <source>
        <dbReference type="ARBA" id="ARBA00022642"/>
    </source>
</evidence>
<dbReference type="InterPro" id="IPR002638">
    <property type="entry name" value="Quinolinate_PRibosylTrfase_C"/>
</dbReference>
<evidence type="ECO:0000256" key="7">
    <source>
        <dbReference type="ARBA" id="ARBA00022679"/>
    </source>
</evidence>
<comment type="similarity">
    <text evidence="3 9">Belongs to the NadC/ModD family.</text>
</comment>
<dbReference type="RefSeq" id="WP_262600052.1">
    <property type="nucleotide sequence ID" value="NZ_CP103300.1"/>
</dbReference>
<comment type="function">
    <text evidence="1">Involved in the catabolism of quinolinic acid (QA).</text>
</comment>
<dbReference type="InterPro" id="IPR036068">
    <property type="entry name" value="Nicotinate_pribotase-like_C"/>
</dbReference>
<evidence type="ECO:0000256" key="3">
    <source>
        <dbReference type="ARBA" id="ARBA00009400"/>
    </source>
</evidence>